<feature type="domain" description="RNHCP" evidence="1">
    <location>
        <begin position="10"/>
        <end position="97"/>
    </location>
</feature>
<sequence>PTPPPLSLHKFVCVWCRHTVNTRAGDGSRRNHCPSCLHSQHLRDHADGSPSACRARMTPISIAVLRNGDWTVIHRCVQCDELTSHPVSADDNQLILMRMAVRPLAQPPFPLEAFGDHTVHATRAVHGAVPDATA</sequence>
<gene>
    <name evidence="2" type="ORF">GUY60_37060</name>
</gene>
<dbReference type="Proteomes" id="UP000598297">
    <property type="component" value="Unassembled WGS sequence"/>
</dbReference>
<feature type="non-terminal residue" evidence="2">
    <location>
        <position position="1"/>
    </location>
</feature>
<evidence type="ECO:0000259" key="1">
    <source>
        <dbReference type="Pfam" id="PF12647"/>
    </source>
</evidence>
<proteinExistence type="predicted"/>
<evidence type="ECO:0000313" key="2">
    <source>
        <dbReference type="EMBL" id="NBE56932.1"/>
    </source>
</evidence>
<dbReference type="InterPro" id="IPR024439">
    <property type="entry name" value="RNHCP"/>
</dbReference>
<reference evidence="2" key="1">
    <citation type="submission" date="2020-01" db="EMBL/GenBank/DDBJ databases">
        <title>Whole-genome analyses of novel actinobacteria.</title>
        <authorList>
            <person name="Sahin N."/>
        </authorList>
    </citation>
    <scope>NUCLEOTIDE SEQUENCE</scope>
    <source>
        <strain evidence="2">YC537</strain>
    </source>
</reference>
<comment type="caution">
    <text evidence="2">The sequence shown here is derived from an EMBL/GenBank/DDBJ whole genome shotgun (WGS) entry which is preliminary data.</text>
</comment>
<protein>
    <submittedName>
        <fullName evidence="2">RNHCP domain-containing protein</fullName>
    </submittedName>
</protein>
<evidence type="ECO:0000313" key="3">
    <source>
        <dbReference type="Proteomes" id="UP000598297"/>
    </source>
</evidence>
<dbReference type="RefSeq" id="WP_161705899.1">
    <property type="nucleotide sequence ID" value="NZ_JAAAHS010000649.1"/>
</dbReference>
<dbReference type="Pfam" id="PF12647">
    <property type="entry name" value="RNHCP"/>
    <property type="match status" value="1"/>
</dbReference>
<dbReference type="OrthoDB" id="9809485at2"/>
<organism evidence="2 3">
    <name type="scientific">Streptomyces boluensis</name>
    <dbReference type="NCBI Taxonomy" id="1775135"/>
    <lineage>
        <taxon>Bacteria</taxon>
        <taxon>Bacillati</taxon>
        <taxon>Actinomycetota</taxon>
        <taxon>Actinomycetes</taxon>
        <taxon>Kitasatosporales</taxon>
        <taxon>Streptomycetaceae</taxon>
        <taxon>Streptomyces</taxon>
    </lineage>
</organism>
<dbReference type="EMBL" id="JAAAHS010000649">
    <property type="protein sequence ID" value="NBE56932.1"/>
    <property type="molecule type" value="Genomic_DNA"/>
</dbReference>
<keyword evidence="3" id="KW-1185">Reference proteome</keyword>
<accession>A0A964XRG7</accession>
<dbReference type="AlphaFoldDB" id="A0A964XRG7"/>
<name>A0A964XRG7_9ACTN</name>